<reference evidence="4 5" key="1">
    <citation type="journal article" date="2019" name="Nat. Med.">
        <title>A library of human gut bacterial isolates paired with longitudinal multiomics data enables mechanistic microbiome research.</title>
        <authorList>
            <person name="Poyet M."/>
            <person name="Groussin M."/>
            <person name="Gibbons S.M."/>
            <person name="Avila-Pacheco J."/>
            <person name="Jiang X."/>
            <person name="Kearney S.M."/>
            <person name="Perrotta A.R."/>
            <person name="Berdy B."/>
            <person name="Zhao S."/>
            <person name="Lieberman T.D."/>
            <person name="Swanson P.K."/>
            <person name="Smith M."/>
            <person name="Roesemann S."/>
            <person name="Alexander J.E."/>
            <person name="Rich S.A."/>
            <person name="Livny J."/>
            <person name="Vlamakis H."/>
            <person name="Clish C."/>
            <person name="Bullock K."/>
            <person name="Deik A."/>
            <person name="Scott J."/>
            <person name="Pierce K.A."/>
            <person name="Xavier R.J."/>
            <person name="Alm E.J."/>
        </authorList>
    </citation>
    <scope>NUCLEOTIDE SEQUENCE [LARGE SCALE GENOMIC DNA]</scope>
    <source>
        <strain evidence="2 5">BIOML-A4</strain>
        <strain evidence="3 4">BIOML-A7</strain>
    </source>
</reference>
<evidence type="ECO:0000313" key="4">
    <source>
        <dbReference type="Proteomes" id="UP000449193"/>
    </source>
</evidence>
<accession>A0A6I3R223</accession>
<sequence length="77" mass="8778">MSKPKGTRDRATVEKMKKAPDKLEGQKALRAMLYQKVSKTEQEIIAGQFKLQELKKKITACNREIASLNKMIIENNS</sequence>
<evidence type="ECO:0000256" key="1">
    <source>
        <dbReference type="SAM" id="MobiDB-lite"/>
    </source>
</evidence>
<dbReference type="Proteomes" id="UP000449193">
    <property type="component" value="Unassembled WGS sequence"/>
</dbReference>
<dbReference type="EMBL" id="WMZR01000009">
    <property type="protein sequence ID" value="MTS51504.1"/>
    <property type="molecule type" value="Genomic_DNA"/>
</dbReference>
<name>A0A6I3R223_9FIRM</name>
<evidence type="ECO:0000313" key="5">
    <source>
        <dbReference type="Proteomes" id="UP000472755"/>
    </source>
</evidence>
<dbReference type="AlphaFoldDB" id="A0A6I3R223"/>
<proteinExistence type="predicted"/>
<feature type="region of interest" description="Disordered" evidence="1">
    <location>
        <begin position="1"/>
        <end position="22"/>
    </location>
</feature>
<dbReference type="RefSeq" id="WP_155201206.1">
    <property type="nucleotide sequence ID" value="NZ_JBBNKJ010000032.1"/>
</dbReference>
<organism evidence="2 5">
    <name type="scientific">Ruthenibacterium lactatiformans</name>
    <dbReference type="NCBI Taxonomy" id="1550024"/>
    <lineage>
        <taxon>Bacteria</taxon>
        <taxon>Bacillati</taxon>
        <taxon>Bacillota</taxon>
        <taxon>Clostridia</taxon>
        <taxon>Eubacteriales</taxon>
        <taxon>Oscillospiraceae</taxon>
        <taxon>Ruthenibacterium</taxon>
    </lineage>
</organism>
<dbReference type="EMBL" id="WMZU01000054">
    <property type="protein sequence ID" value="MTS29167.1"/>
    <property type="molecule type" value="Genomic_DNA"/>
</dbReference>
<dbReference type="Proteomes" id="UP000472755">
    <property type="component" value="Unassembled WGS sequence"/>
</dbReference>
<comment type="caution">
    <text evidence="2">The sequence shown here is derived from an EMBL/GenBank/DDBJ whole genome shotgun (WGS) entry which is preliminary data.</text>
</comment>
<gene>
    <name evidence="3" type="ORF">GMD52_08110</name>
    <name evidence="2" type="ORF">GMD59_18065</name>
</gene>
<evidence type="ECO:0000313" key="2">
    <source>
        <dbReference type="EMBL" id="MTS29167.1"/>
    </source>
</evidence>
<protein>
    <submittedName>
        <fullName evidence="2">Uncharacterized protein</fullName>
    </submittedName>
</protein>
<evidence type="ECO:0000313" key="3">
    <source>
        <dbReference type="EMBL" id="MTS51504.1"/>
    </source>
</evidence>